<name>A0A8J4U019_CLAMG</name>
<evidence type="ECO:0000256" key="1">
    <source>
        <dbReference type="SAM" id="Phobius"/>
    </source>
</evidence>
<sequence length="64" mass="6864">MIGSNTGPLSGLLCPTPTDRVLAAAGAPYRRAQAAARDLIIIWMTVGIFLLDGFLNSDVQFRET</sequence>
<feature type="transmembrane region" description="Helical" evidence="1">
    <location>
        <begin position="39"/>
        <end position="55"/>
    </location>
</feature>
<protein>
    <submittedName>
        <fullName evidence="2">Argininosuccinate lyase</fullName>
    </submittedName>
</protein>
<dbReference type="EMBL" id="QNUK01000022">
    <property type="protein sequence ID" value="KAF5907406.1"/>
    <property type="molecule type" value="Genomic_DNA"/>
</dbReference>
<dbReference type="Proteomes" id="UP000727407">
    <property type="component" value="Unassembled WGS sequence"/>
</dbReference>
<dbReference type="AlphaFoldDB" id="A0A8J4U019"/>
<keyword evidence="1" id="KW-0812">Transmembrane</keyword>
<evidence type="ECO:0000313" key="3">
    <source>
        <dbReference type="Proteomes" id="UP000727407"/>
    </source>
</evidence>
<proteinExistence type="predicted"/>
<keyword evidence="1" id="KW-0472">Membrane</keyword>
<keyword evidence="3" id="KW-1185">Reference proteome</keyword>
<organism evidence="2 3">
    <name type="scientific">Clarias magur</name>
    <name type="common">Asian catfish</name>
    <name type="synonym">Macropteronotus magur</name>
    <dbReference type="NCBI Taxonomy" id="1594786"/>
    <lineage>
        <taxon>Eukaryota</taxon>
        <taxon>Metazoa</taxon>
        <taxon>Chordata</taxon>
        <taxon>Craniata</taxon>
        <taxon>Vertebrata</taxon>
        <taxon>Euteleostomi</taxon>
        <taxon>Actinopterygii</taxon>
        <taxon>Neopterygii</taxon>
        <taxon>Teleostei</taxon>
        <taxon>Ostariophysi</taxon>
        <taxon>Siluriformes</taxon>
        <taxon>Clariidae</taxon>
        <taxon>Clarias</taxon>
    </lineage>
</organism>
<keyword evidence="2" id="KW-0456">Lyase</keyword>
<accession>A0A8J4U019</accession>
<comment type="caution">
    <text evidence="2">The sequence shown here is derived from an EMBL/GenBank/DDBJ whole genome shotgun (WGS) entry which is preliminary data.</text>
</comment>
<gene>
    <name evidence="2" type="primary">pcm</name>
    <name evidence="2" type="ORF">DAT39_002899</name>
</gene>
<feature type="non-terminal residue" evidence="2">
    <location>
        <position position="1"/>
    </location>
</feature>
<evidence type="ECO:0000313" key="2">
    <source>
        <dbReference type="EMBL" id="KAF5907406.1"/>
    </source>
</evidence>
<keyword evidence="1" id="KW-1133">Transmembrane helix</keyword>
<reference evidence="2" key="1">
    <citation type="submission" date="2020-07" db="EMBL/GenBank/DDBJ databases">
        <title>Clarias magur genome sequencing, assembly and annotation.</title>
        <authorList>
            <person name="Kushwaha B."/>
            <person name="Kumar R."/>
            <person name="Das P."/>
            <person name="Joshi C.G."/>
            <person name="Kumar D."/>
            <person name="Nagpure N.S."/>
            <person name="Pandey M."/>
            <person name="Agarwal S."/>
            <person name="Srivastava S."/>
            <person name="Singh M."/>
            <person name="Sahoo L."/>
            <person name="Jayasankar P."/>
            <person name="Meher P.K."/>
            <person name="Koringa P.G."/>
            <person name="Iquebal M.A."/>
            <person name="Das S.P."/>
            <person name="Bit A."/>
            <person name="Patnaik S."/>
            <person name="Patel N."/>
            <person name="Shah T.M."/>
            <person name="Hinsu A."/>
            <person name="Jena J.K."/>
        </authorList>
    </citation>
    <scope>NUCLEOTIDE SEQUENCE</scope>
    <source>
        <strain evidence="2">CIFAMagur01</strain>
        <tissue evidence="2">Testis</tissue>
    </source>
</reference>
<dbReference type="GO" id="GO:0016829">
    <property type="term" value="F:lyase activity"/>
    <property type="evidence" value="ECO:0007669"/>
    <property type="project" value="UniProtKB-KW"/>
</dbReference>